<dbReference type="Pfam" id="PF13401">
    <property type="entry name" value="AAA_22"/>
    <property type="match status" value="1"/>
</dbReference>
<dbReference type="EMBL" id="CP059693">
    <property type="protein sequence ID" value="WDE11864.1"/>
    <property type="molecule type" value="Genomic_DNA"/>
</dbReference>
<dbReference type="CDD" id="cd00009">
    <property type="entry name" value="AAA"/>
    <property type="match status" value="1"/>
</dbReference>
<dbReference type="InterPro" id="IPR049945">
    <property type="entry name" value="AAA_22"/>
</dbReference>
<dbReference type="SMART" id="SM00382">
    <property type="entry name" value="AAA"/>
    <property type="match status" value="1"/>
</dbReference>
<reference evidence="2 3" key="1">
    <citation type="journal article" date="2022" name="Mar. Drugs">
        <title>Bioassay-Guided Fractionation Leads to the Detection of Cholic Acid Generated by the Rare Thalassomonas sp.</title>
        <authorList>
            <person name="Pheiffer F."/>
            <person name="Schneider Y.K."/>
            <person name="Hansen E.H."/>
            <person name="Andersen J.H."/>
            <person name="Isaksson J."/>
            <person name="Busche T."/>
            <person name="R C."/>
            <person name="Kalinowski J."/>
            <person name="Zyl L.V."/>
            <person name="Trindade M."/>
        </authorList>
    </citation>
    <scope>NUCLEOTIDE SEQUENCE [LARGE SCALE GENOMIC DNA]</scope>
    <source>
        <strain evidence="2 3">A5K-61T</strain>
    </source>
</reference>
<feature type="domain" description="AAA+ ATPase" evidence="1">
    <location>
        <begin position="130"/>
        <end position="299"/>
    </location>
</feature>
<organism evidence="2 3">
    <name type="scientific">Thalassomonas haliotis</name>
    <dbReference type="NCBI Taxonomy" id="485448"/>
    <lineage>
        <taxon>Bacteria</taxon>
        <taxon>Pseudomonadati</taxon>
        <taxon>Pseudomonadota</taxon>
        <taxon>Gammaproteobacteria</taxon>
        <taxon>Alteromonadales</taxon>
        <taxon>Colwelliaceae</taxon>
        <taxon>Thalassomonas</taxon>
    </lineage>
</organism>
<dbReference type="Gene3D" id="6.10.20.30">
    <property type="match status" value="1"/>
</dbReference>
<evidence type="ECO:0000313" key="2">
    <source>
        <dbReference type="EMBL" id="WDE11864.1"/>
    </source>
</evidence>
<keyword evidence="3" id="KW-1185">Reference proteome</keyword>
<protein>
    <submittedName>
        <fullName evidence="2">AAA family ATPase</fullName>
    </submittedName>
</protein>
<accession>A0ABY7VDY2</accession>
<proteinExistence type="predicted"/>
<dbReference type="Pfam" id="PF11426">
    <property type="entry name" value="Tn7_TnsC_Int"/>
    <property type="match status" value="1"/>
</dbReference>
<dbReference type="Gene3D" id="3.40.50.300">
    <property type="entry name" value="P-loop containing nucleotide triphosphate hydrolases"/>
    <property type="match status" value="1"/>
</dbReference>
<evidence type="ECO:0000259" key="1">
    <source>
        <dbReference type="SMART" id="SM00382"/>
    </source>
</evidence>
<sequence>MTLPGNFITAIYKDPGIERYRGNPFVEALTPIMSVQQIRKQLTGKVKYNPQDAFSNARERAHEVAALLDDFFQPIGSHLHLEEKISIMIRGGYVGRNLEDGSLNTHMQNGYERIMTGKLDSFRFAQTNSTAKSLSLIGCSGSGKSTTINRILATYPQVIFHEKHNFIQLSYLRIECPYNGSLKSLCLNFFRELDRVLHTNYEEKYARKRHSTEVLLALMSQAATQRAIGILVIDEIQRLSRRRAGGKEKMLEFFVELVNVIGVPVVLVGTPKARPIFELELQSGRRSAGFGSLFWEPMRAEQPKKDPETGTLQKTEWMAFTDKLWRYQWLLKRDEVLSDEIRDCWYNLSQGVLDIVVKLFVLAQLRAIAMGVERITVKLLKRVYQDELKPVHPMLEALRSGDVEKIAKYSDLKLDDTDKKILELRQKIDEMKAKEDKAPRFQGNEQAMRLYHLLIAMDCNAELLPSLIEQAFKDYPELTIRELMPVVLEWYEKPVKPKAVKKRNKIPQKSWHTLDSDDLRFKFSQADKDRVYDDLKYGNELFDLPDWIKRVG</sequence>
<evidence type="ECO:0000313" key="3">
    <source>
        <dbReference type="Proteomes" id="UP001215231"/>
    </source>
</evidence>
<dbReference type="Proteomes" id="UP001215231">
    <property type="component" value="Chromosome"/>
</dbReference>
<dbReference type="InterPro" id="IPR021542">
    <property type="entry name" value="Tn7_TnsC"/>
</dbReference>
<dbReference type="RefSeq" id="WP_274052087.1">
    <property type="nucleotide sequence ID" value="NZ_CP059693.1"/>
</dbReference>
<dbReference type="InterPro" id="IPR027417">
    <property type="entry name" value="P-loop_NTPase"/>
</dbReference>
<name>A0ABY7VDY2_9GAMM</name>
<dbReference type="SUPFAM" id="SSF52540">
    <property type="entry name" value="P-loop containing nucleoside triphosphate hydrolases"/>
    <property type="match status" value="1"/>
</dbReference>
<dbReference type="InterPro" id="IPR003593">
    <property type="entry name" value="AAA+_ATPase"/>
</dbReference>
<gene>
    <name evidence="2" type="ORF">H3N35_27370</name>
</gene>